<protein>
    <submittedName>
        <fullName evidence="5">Pleckstrin homology and RhoGEF domain containing G3</fullName>
    </submittedName>
    <submittedName>
        <fullName evidence="7">Pleckstrin homology domain-containing family G member 3 isoform X6</fullName>
    </submittedName>
</protein>
<evidence type="ECO:0000313" key="7">
    <source>
        <dbReference type="RefSeq" id="XP_036697120.1"/>
    </source>
</evidence>
<dbReference type="RefSeq" id="XP_036697120.1">
    <property type="nucleotide sequence ID" value="XM_036841225.1"/>
</dbReference>
<feature type="region of interest" description="Disordered" evidence="2">
    <location>
        <begin position="751"/>
        <end position="770"/>
    </location>
</feature>
<dbReference type="GO" id="GO:2000114">
    <property type="term" value="P:regulation of establishment of cell polarity"/>
    <property type="evidence" value="ECO:0007669"/>
    <property type="project" value="TreeGrafter"/>
</dbReference>
<keyword evidence="6" id="KW-1185">Reference proteome</keyword>
<evidence type="ECO:0000259" key="3">
    <source>
        <dbReference type="PROSITE" id="PS50003"/>
    </source>
</evidence>
<feature type="region of interest" description="Disordered" evidence="2">
    <location>
        <begin position="1"/>
        <end position="72"/>
    </location>
</feature>
<dbReference type="PROSITE" id="PS50010">
    <property type="entry name" value="DH_2"/>
    <property type="match status" value="1"/>
</dbReference>
<dbReference type="CDD" id="cd00160">
    <property type="entry name" value="RhoGEF"/>
    <property type="match status" value="1"/>
</dbReference>
<feature type="compositionally biased region" description="Basic and acidic residues" evidence="2">
    <location>
        <begin position="692"/>
        <end position="706"/>
    </location>
</feature>
<feature type="region of interest" description="Disordered" evidence="2">
    <location>
        <begin position="563"/>
        <end position="591"/>
    </location>
</feature>
<dbReference type="PANTHER" id="PTHR45924">
    <property type="entry name" value="FI17866P1"/>
    <property type="match status" value="1"/>
</dbReference>
<dbReference type="SMART" id="SM00325">
    <property type="entry name" value="RhoGEF"/>
    <property type="match status" value="1"/>
</dbReference>
<dbReference type="CDD" id="cd13243">
    <property type="entry name" value="PH_PLEKHG1_G2_G3"/>
    <property type="match status" value="1"/>
</dbReference>
<dbReference type="PROSITE" id="PS50003">
    <property type="entry name" value="PH_DOMAIN"/>
    <property type="match status" value="1"/>
</dbReference>
<dbReference type="FunFam" id="1.20.900.10:FF:000019">
    <property type="entry name" value="Pleckstrin homology domain-containing family G member 1"/>
    <property type="match status" value="1"/>
</dbReference>
<dbReference type="GeneTree" id="ENSGT00940000156521"/>
<reference evidence="7" key="2">
    <citation type="submission" date="2025-04" db="UniProtKB">
        <authorList>
            <consortium name="RefSeq"/>
        </authorList>
    </citation>
    <scope>IDENTIFICATION</scope>
    <source>
        <tissue evidence="7">Epidermis and Blubber</tissue>
    </source>
</reference>
<feature type="compositionally biased region" description="Low complexity" evidence="2">
    <location>
        <begin position="1000"/>
        <end position="1016"/>
    </location>
</feature>
<dbReference type="GeneID" id="118889442"/>
<evidence type="ECO:0000256" key="1">
    <source>
        <dbReference type="ARBA" id="ARBA00022553"/>
    </source>
</evidence>
<dbReference type="InterPro" id="IPR000219">
    <property type="entry name" value="DH_dom"/>
</dbReference>
<dbReference type="Pfam" id="PF00621">
    <property type="entry name" value="RhoGEF"/>
    <property type="match status" value="1"/>
</dbReference>
<feature type="domain" description="PH" evidence="3">
    <location>
        <begin position="294"/>
        <end position="392"/>
    </location>
</feature>
<feature type="region of interest" description="Disordered" evidence="2">
    <location>
        <begin position="1051"/>
        <end position="1082"/>
    </location>
</feature>
<dbReference type="GO" id="GO:0031267">
    <property type="term" value="F:small GTPase binding"/>
    <property type="evidence" value="ECO:0007669"/>
    <property type="project" value="TreeGrafter"/>
</dbReference>
<dbReference type="SUPFAM" id="SSF48065">
    <property type="entry name" value="DBL homology domain (DH-domain)"/>
    <property type="match status" value="1"/>
</dbReference>
<proteinExistence type="predicted"/>
<evidence type="ECO:0000259" key="4">
    <source>
        <dbReference type="PROSITE" id="PS50010"/>
    </source>
</evidence>
<feature type="compositionally biased region" description="Low complexity" evidence="2">
    <location>
        <begin position="18"/>
        <end position="29"/>
    </location>
</feature>
<dbReference type="InterPro" id="IPR043324">
    <property type="entry name" value="PH_PLEKHG1_G2_G3"/>
</dbReference>
<gene>
    <name evidence="5 7" type="primary">PLEKHG3</name>
</gene>
<keyword evidence="1" id="KW-0597">Phosphoprotein</keyword>
<feature type="region of interest" description="Disordered" evidence="2">
    <location>
        <begin position="422"/>
        <end position="536"/>
    </location>
</feature>
<dbReference type="Gene3D" id="1.20.900.10">
    <property type="entry name" value="Dbl homology (DH) domain"/>
    <property type="match status" value="1"/>
</dbReference>
<feature type="region of interest" description="Disordered" evidence="2">
    <location>
        <begin position="852"/>
        <end position="891"/>
    </location>
</feature>
<organism evidence="6 7">
    <name type="scientific">Balaenoptera musculus</name>
    <name type="common">Blue whale</name>
    <dbReference type="NCBI Taxonomy" id="9771"/>
    <lineage>
        <taxon>Eukaryota</taxon>
        <taxon>Metazoa</taxon>
        <taxon>Chordata</taxon>
        <taxon>Craniata</taxon>
        <taxon>Vertebrata</taxon>
        <taxon>Euteleostomi</taxon>
        <taxon>Mammalia</taxon>
        <taxon>Eutheria</taxon>
        <taxon>Laurasiatheria</taxon>
        <taxon>Artiodactyla</taxon>
        <taxon>Whippomorpha</taxon>
        <taxon>Cetacea</taxon>
        <taxon>Mysticeti</taxon>
        <taxon>Balaenopteridae</taxon>
        <taxon>Balaenoptera</taxon>
    </lineage>
</organism>
<dbReference type="Gene3D" id="2.30.29.30">
    <property type="entry name" value="Pleckstrin-homology domain (PH domain)/Phosphotyrosine-binding domain (PTB)"/>
    <property type="match status" value="1"/>
</dbReference>
<accession>A0A8B8WLL4</accession>
<dbReference type="AlphaFoldDB" id="A0A8B8WLL4"/>
<feature type="region of interest" description="Disordered" evidence="2">
    <location>
        <begin position="814"/>
        <end position="833"/>
    </location>
</feature>
<dbReference type="GO" id="GO:0005829">
    <property type="term" value="C:cytosol"/>
    <property type="evidence" value="ECO:0007669"/>
    <property type="project" value="UniProtKB-ARBA"/>
</dbReference>
<feature type="compositionally biased region" description="Basic and acidic residues" evidence="2">
    <location>
        <begin position="438"/>
        <end position="459"/>
    </location>
</feature>
<feature type="compositionally biased region" description="Polar residues" evidence="2">
    <location>
        <begin position="629"/>
        <end position="638"/>
    </location>
</feature>
<dbReference type="SMART" id="SM00233">
    <property type="entry name" value="PH"/>
    <property type="match status" value="1"/>
</dbReference>
<feature type="region of interest" description="Disordered" evidence="2">
    <location>
        <begin position="1142"/>
        <end position="1212"/>
    </location>
</feature>
<dbReference type="GO" id="GO:0005085">
    <property type="term" value="F:guanyl-nucleotide exchange factor activity"/>
    <property type="evidence" value="ECO:0007669"/>
    <property type="project" value="InterPro"/>
</dbReference>
<feature type="compositionally biased region" description="Basic and acidic residues" evidence="2">
    <location>
        <begin position="1177"/>
        <end position="1190"/>
    </location>
</feature>
<feature type="region of interest" description="Disordered" evidence="2">
    <location>
        <begin position="612"/>
        <end position="706"/>
    </location>
</feature>
<dbReference type="InterPro" id="IPR035899">
    <property type="entry name" value="DBL_dom_sf"/>
</dbReference>
<dbReference type="Ensembl" id="ENSBMST00010000927.1">
    <property type="protein sequence ID" value="ENSBMSP00010000843.1"/>
    <property type="gene ID" value="ENSBMSG00010000593.1"/>
</dbReference>
<dbReference type="InterPro" id="IPR001849">
    <property type="entry name" value="PH_domain"/>
</dbReference>
<evidence type="ECO:0000313" key="6">
    <source>
        <dbReference type="Proteomes" id="UP000694857"/>
    </source>
</evidence>
<feature type="compositionally biased region" description="Low complexity" evidence="2">
    <location>
        <begin position="853"/>
        <end position="866"/>
    </location>
</feature>
<sequence length="1212" mass="133488">MPVSASLHQDGSQERPVSLTSTTSSSGSSRDSRGTMEEPSGSEASAENGAGSPRGRHLPNSNNSSSWRSMRGPLSPFSSRASVAPAHKLSYVGRVVREIVETERTYVQDLRSIVEDYLLRIIDTPGLLNPEQVSALFGNIESIYALNSQLLRDLDSCNSDPVAVASCFVERSQEFDIYTQYCNNYPNSVAALTECMQDKQQAKFFRDRQELLQHSLPLGSYLLKPVQRILKYHLLLQEIAKHFDEEEDGFEVVEDAIDTMTCVAWYINDMKRRHEHAVRLQEIQSLLINWKGPDLTTYGELVLEGTFRVHRVRSEKTFFLFDKALLITKKRGDHFVYKGHIPCSSLMLIESTRESPCFTVTHYKHSKQQYNIQAKTVEEKRSWTHHIKRLILENHHTTIPQKAKEAILEMDSYYPNRYRHSPERLKKASQDEVSSDVHQGRRQSEPSRHLLRQLSEKARAAGMKGKGRREPEDPKSCRRPSSQSPTTAEKCLSFESVSSLPEVEPDPESGTEQEVSAAMEGPRTEEMPSDTEAPEVLEMQLDTHQLLLGLDPPGDMVDFMVAESTEDPKVLSSEDEEEEMGAAHEPESLLPPSVLDQASVIAERFVSSFSRRSSLALEDGKSSGFGTPRLTSRSSSVISLEDSEKGLGPRGSTTDSLGSQLPPEADISMGVAAESDPSVNGTEPQSPGCPAEPDRPSCTKESKLSSRDRLLLDKIKSYYESAEHHDAGFSVRRRESLSFIPKGLVRNSVSRINSLPRPDPEPLAPLGHKRQVGSRAASWALFDYPGPGQARAGDPAPITDAEFRPSSEIVKIWEEMASPEGSPRKGAGQGQANSFDLHEPLFILEERELGAITEESAAASPESASPTEPPSPAHLAQELKELVKELSSGAQGELVSPLHPRILQLSHVMDSHVSERVKSKVYQLARQYSLRIKGKSVTARPPQPWEKVAATTPHLQQEAGAPSGGRGKRKPVLSLFNHEQPTAQEHSPPKPGSAREISPRRFSFSPSATSPRTPSPGAWHIPRSPRSPLDTETFNWPDVRELCSKYASQDEALQAKGSRPRNLPVNRSHSLPENMMQPQPPLSGKVGRCCSLNARRAPAGPGVAQPQPLAGSPPSAPDGGEALYVTADLTLEDNRRMVVMERGPLSGPNAGLEATSGRGPSSPAAQAGQGPEFQECAEYRPKEEGPRDPADPSQQGRVRSLREKFQALNSTG</sequence>
<evidence type="ECO:0000256" key="2">
    <source>
        <dbReference type="SAM" id="MobiDB-lite"/>
    </source>
</evidence>
<dbReference type="SUPFAM" id="SSF50729">
    <property type="entry name" value="PH domain-like"/>
    <property type="match status" value="1"/>
</dbReference>
<dbReference type="CTD" id="26030"/>
<dbReference type="InterPro" id="IPR055251">
    <property type="entry name" value="SOS1_NGEF_PH"/>
</dbReference>
<evidence type="ECO:0000313" key="5">
    <source>
        <dbReference type="Ensembl" id="ENSBMSP00010000843.1"/>
    </source>
</evidence>
<feature type="compositionally biased region" description="Polar residues" evidence="2">
    <location>
        <begin position="1"/>
        <end position="10"/>
    </location>
</feature>
<name>A0A8B8WLL4_BALMU</name>
<feature type="region of interest" description="Disordered" evidence="2">
    <location>
        <begin position="1097"/>
        <end position="1121"/>
    </location>
</feature>
<feature type="domain" description="DH" evidence="4">
    <location>
        <begin position="91"/>
        <end position="270"/>
    </location>
</feature>
<dbReference type="PANTHER" id="PTHR45924:SF4">
    <property type="entry name" value="PLECKSTRIN HOMOLOGY DOMAIN-CONTAINING FAMILY G MEMBER 3"/>
    <property type="match status" value="1"/>
</dbReference>
<feature type="compositionally biased region" description="Low complexity" evidence="2">
    <location>
        <begin position="1097"/>
        <end position="1108"/>
    </location>
</feature>
<dbReference type="Pfam" id="PF22697">
    <property type="entry name" value="SOS1_NGEF_PH"/>
    <property type="match status" value="1"/>
</dbReference>
<dbReference type="Proteomes" id="UP000694857">
    <property type="component" value="Chromosome 2"/>
</dbReference>
<dbReference type="InterPro" id="IPR011993">
    <property type="entry name" value="PH-like_dom_sf"/>
</dbReference>
<reference evidence="5" key="1">
    <citation type="submission" date="2023-09" db="UniProtKB">
        <authorList>
            <consortium name="Ensembl"/>
        </authorList>
    </citation>
    <scope>IDENTIFICATION</scope>
</reference>
<feature type="region of interest" description="Disordered" evidence="2">
    <location>
        <begin position="934"/>
        <end position="1031"/>
    </location>
</feature>